<dbReference type="EMBL" id="JABEQF010000009">
    <property type="protein sequence ID" value="MBB2190794.1"/>
    <property type="molecule type" value="Genomic_DNA"/>
</dbReference>
<reference evidence="3 4" key="1">
    <citation type="submission" date="2020-04" db="EMBL/GenBank/DDBJ databases">
        <title>Description of novel Gluconacetobacter.</title>
        <authorList>
            <person name="Sombolestani A."/>
        </authorList>
    </citation>
    <scope>NUCLEOTIDE SEQUENCE [LARGE SCALE GENOMIC DNA]</scope>
    <source>
        <strain evidence="3 4">LMG 21311</strain>
    </source>
</reference>
<dbReference type="Proteomes" id="UP000555756">
    <property type="component" value="Unassembled WGS sequence"/>
</dbReference>
<evidence type="ECO:0000256" key="1">
    <source>
        <dbReference type="ARBA" id="ARBA00006484"/>
    </source>
</evidence>
<dbReference type="RefSeq" id="WP_183119938.1">
    <property type="nucleotide sequence ID" value="NZ_JABEQF010000009.1"/>
</dbReference>
<dbReference type="Gene3D" id="3.40.50.720">
    <property type="entry name" value="NAD(P)-binding Rossmann-like Domain"/>
    <property type="match status" value="1"/>
</dbReference>
<evidence type="ECO:0000313" key="4">
    <source>
        <dbReference type="Proteomes" id="UP000555756"/>
    </source>
</evidence>
<dbReference type="GO" id="GO:0016020">
    <property type="term" value="C:membrane"/>
    <property type="evidence" value="ECO:0007669"/>
    <property type="project" value="TreeGrafter"/>
</dbReference>
<dbReference type="PANTHER" id="PTHR44196:SF1">
    <property type="entry name" value="DEHYDROGENASE_REDUCTASE SDR FAMILY MEMBER 7B"/>
    <property type="match status" value="1"/>
</dbReference>
<name>A0A7W4JTY0_9PROT</name>
<organism evidence="3 4">
    <name type="scientific">Gluconacetobacter azotocaptans</name>
    <dbReference type="NCBI Taxonomy" id="142834"/>
    <lineage>
        <taxon>Bacteria</taxon>
        <taxon>Pseudomonadati</taxon>
        <taxon>Pseudomonadota</taxon>
        <taxon>Alphaproteobacteria</taxon>
        <taxon>Acetobacterales</taxon>
        <taxon>Acetobacteraceae</taxon>
        <taxon>Gluconacetobacter</taxon>
    </lineage>
</organism>
<dbReference type="InterPro" id="IPR002347">
    <property type="entry name" value="SDR_fam"/>
</dbReference>
<comment type="similarity">
    <text evidence="1">Belongs to the short-chain dehydrogenases/reductases (SDR) family.</text>
</comment>
<proteinExistence type="inferred from homology"/>
<dbReference type="AlphaFoldDB" id="A0A7W4JTY0"/>
<evidence type="ECO:0000256" key="2">
    <source>
        <dbReference type="ARBA" id="ARBA00023002"/>
    </source>
</evidence>
<accession>A0A7W4JTY0</accession>
<dbReference type="PANTHER" id="PTHR44196">
    <property type="entry name" value="DEHYDROGENASE/REDUCTASE SDR FAMILY MEMBER 7B"/>
    <property type="match status" value="1"/>
</dbReference>
<dbReference type="GO" id="GO:0016491">
    <property type="term" value="F:oxidoreductase activity"/>
    <property type="evidence" value="ECO:0007669"/>
    <property type="project" value="UniProtKB-KW"/>
</dbReference>
<evidence type="ECO:0000313" key="3">
    <source>
        <dbReference type="EMBL" id="MBB2190794.1"/>
    </source>
</evidence>
<dbReference type="PRINTS" id="PR00081">
    <property type="entry name" value="GDHRDH"/>
</dbReference>
<dbReference type="Pfam" id="PF00106">
    <property type="entry name" value="adh_short"/>
    <property type="match status" value="1"/>
</dbReference>
<comment type="caution">
    <text evidence="3">The sequence shown here is derived from an EMBL/GenBank/DDBJ whole genome shotgun (WGS) entry which is preliminary data.</text>
</comment>
<dbReference type="InterPro" id="IPR036291">
    <property type="entry name" value="NAD(P)-bd_dom_sf"/>
</dbReference>
<gene>
    <name evidence="3" type="ORF">HLH34_12625</name>
</gene>
<sequence>MQPPPDTATRRVAMISGASRGIGAAIAERLVSDGWLISAGLRDPGRPPFSAPHLVHAYDATDPGAERQWTEATLARFGRIDAVIASAGIMIPGSLLELEDSDLDRMFQVNVRAPARLIKAAWPALRATGHGRIVILSSMSGKRVKSPRSGLYAVTKFAATGLAAAVRRTGWADGIRSIVVCPSFVSTDMTRDNKSWKPEDMTQPADIASMISHALDLPNTASVSELCFTCQDEDLA</sequence>
<dbReference type="SUPFAM" id="SSF51735">
    <property type="entry name" value="NAD(P)-binding Rossmann-fold domains"/>
    <property type="match status" value="1"/>
</dbReference>
<protein>
    <submittedName>
        <fullName evidence="3">SDR family NAD(P)-dependent oxidoreductase</fullName>
    </submittedName>
</protein>
<keyword evidence="2" id="KW-0560">Oxidoreductase</keyword>
<keyword evidence="4" id="KW-1185">Reference proteome</keyword>